<protein>
    <submittedName>
        <fullName evidence="3">DEKNAAC104606</fullName>
    </submittedName>
</protein>
<feature type="chain" id="PRO_5018987480" evidence="2">
    <location>
        <begin position="22"/>
        <end position="337"/>
    </location>
</feature>
<keyword evidence="2" id="KW-0732">Signal</keyword>
<keyword evidence="4" id="KW-1185">Reference proteome</keyword>
<sequence>MNCKAVIAILGALALPQIVSGTYVDNSALSPAGDIAQDVLRSLGLERRDIHLNEGTVEFHTETNDDEELKSIADKYLKLGEDKWVGFLSRASPGHFQLILKKIKKLLGKGSDDCGEEVPAEEKPDCDGGDSGDSELPETPKDETDCESGNEGEDVEDDDSDCDGSTQEYVNTRTSRHRVFKKDIGSEVLDASVDESNPLAVFLLHLKDYAGKQDPANVLKAAGSFNFTEFDPSSSDEDRNSTDCAAEKVGAKDIKGSSMKKWLKSTAERRAEIIEQALLNDNFNESEAFKAEEFQFREGNIFLEDQDDIENGSFRAFSSPSLMYAIFAIGITLIASV</sequence>
<evidence type="ECO:0000256" key="1">
    <source>
        <dbReference type="SAM" id="MobiDB-lite"/>
    </source>
</evidence>
<dbReference type="AlphaFoldDB" id="A0A448YR08"/>
<evidence type="ECO:0000256" key="2">
    <source>
        <dbReference type="SAM" id="SignalP"/>
    </source>
</evidence>
<feature type="compositionally biased region" description="Acidic residues" evidence="1">
    <location>
        <begin position="144"/>
        <end position="162"/>
    </location>
</feature>
<name>A0A448YR08_BRENA</name>
<evidence type="ECO:0000313" key="3">
    <source>
        <dbReference type="EMBL" id="VEU23379.1"/>
    </source>
</evidence>
<dbReference type="InParanoid" id="A0A448YR08"/>
<dbReference type="EMBL" id="CAACVR010000045">
    <property type="protein sequence ID" value="VEU23379.1"/>
    <property type="molecule type" value="Genomic_DNA"/>
</dbReference>
<reference evidence="3 4" key="1">
    <citation type="submission" date="2018-12" db="EMBL/GenBank/DDBJ databases">
        <authorList>
            <person name="Tiukova I."/>
            <person name="Dainat J."/>
        </authorList>
    </citation>
    <scope>NUCLEOTIDE SEQUENCE [LARGE SCALE GENOMIC DNA]</scope>
</reference>
<proteinExistence type="predicted"/>
<dbReference type="OrthoDB" id="3996548at2759"/>
<accession>A0A448YR08</accession>
<organism evidence="3 4">
    <name type="scientific">Brettanomyces naardenensis</name>
    <name type="common">Yeast</name>
    <dbReference type="NCBI Taxonomy" id="13370"/>
    <lineage>
        <taxon>Eukaryota</taxon>
        <taxon>Fungi</taxon>
        <taxon>Dikarya</taxon>
        <taxon>Ascomycota</taxon>
        <taxon>Saccharomycotina</taxon>
        <taxon>Pichiomycetes</taxon>
        <taxon>Pichiales</taxon>
        <taxon>Pichiaceae</taxon>
        <taxon>Brettanomyces</taxon>
    </lineage>
</organism>
<feature type="region of interest" description="Disordered" evidence="1">
    <location>
        <begin position="111"/>
        <end position="169"/>
    </location>
</feature>
<gene>
    <name evidence="3" type="ORF">BRENAR_LOCUS4110</name>
</gene>
<dbReference type="Proteomes" id="UP000290900">
    <property type="component" value="Unassembled WGS sequence"/>
</dbReference>
<feature type="compositionally biased region" description="Acidic residues" evidence="1">
    <location>
        <begin position="127"/>
        <end position="136"/>
    </location>
</feature>
<feature type="signal peptide" evidence="2">
    <location>
        <begin position="1"/>
        <end position="21"/>
    </location>
</feature>
<evidence type="ECO:0000313" key="4">
    <source>
        <dbReference type="Proteomes" id="UP000290900"/>
    </source>
</evidence>